<feature type="compositionally biased region" description="Basic and acidic residues" evidence="1">
    <location>
        <begin position="13"/>
        <end position="28"/>
    </location>
</feature>
<sequence length="71" mass="7652">MSTARQTTNNPSADKRAAPTDTAHRSQCDDPAEDDNIQEGRLPKSQSGRPHRQGQGVDETGRDSKAPHSPS</sequence>
<evidence type="ECO:0000313" key="3">
    <source>
        <dbReference type="Proteomes" id="UP000199150"/>
    </source>
</evidence>
<organism evidence="2 3">
    <name type="scientific">Asticcacaulis taihuensis</name>
    <dbReference type="NCBI Taxonomy" id="260084"/>
    <lineage>
        <taxon>Bacteria</taxon>
        <taxon>Pseudomonadati</taxon>
        <taxon>Pseudomonadota</taxon>
        <taxon>Alphaproteobacteria</taxon>
        <taxon>Caulobacterales</taxon>
        <taxon>Caulobacteraceae</taxon>
        <taxon>Asticcacaulis</taxon>
    </lineage>
</organism>
<dbReference type="OrthoDB" id="7174009at2"/>
<gene>
    <name evidence="2" type="ORF">SAMN02927928_0385</name>
</gene>
<name>A0A1G4PHV2_9CAUL</name>
<protein>
    <submittedName>
        <fullName evidence="2">Uncharacterized protein</fullName>
    </submittedName>
</protein>
<dbReference type="Proteomes" id="UP000199150">
    <property type="component" value="Unassembled WGS sequence"/>
</dbReference>
<dbReference type="AlphaFoldDB" id="A0A1G4PHV2"/>
<keyword evidence="3" id="KW-1185">Reference proteome</keyword>
<reference evidence="3" key="1">
    <citation type="submission" date="2016-10" db="EMBL/GenBank/DDBJ databases">
        <authorList>
            <person name="Varghese N."/>
            <person name="Submissions S."/>
        </authorList>
    </citation>
    <scope>NUCLEOTIDE SEQUENCE [LARGE SCALE GENOMIC DNA]</scope>
    <source>
        <strain evidence="3">CGMCC 1.3431</strain>
    </source>
</reference>
<evidence type="ECO:0000313" key="2">
    <source>
        <dbReference type="EMBL" id="SCW31857.1"/>
    </source>
</evidence>
<dbReference type="EMBL" id="FMTS01000001">
    <property type="protein sequence ID" value="SCW31857.1"/>
    <property type="molecule type" value="Genomic_DNA"/>
</dbReference>
<accession>A0A1G4PHV2</accession>
<feature type="compositionally biased region" description="Basic and acidic residues" evidence="1">
    <location>
        <begin position="59"/>
        <end position="71"/>
    </location>
</feature>
<feature type="compositionally biased region" description="Polar residues" evidence="1">
    <location>
        <begin position="1"/>
        <end position="12"/>
    </location>
</feature>
<dbReference type="RefSeq" id="WP_090643010.1">
    <property type="nucleotide sequence ID" value="NZ_CBCRYE010000001.1"/>
</dbReference>
<feature type="region of interest" description="Disordered" evidence="1">
    <location>
        <begin position="1"/>
        <end position="71"/>
    </location>
</feature>
<proteinExistence type="predicted"/>
<dbReference type="STRING" id="260084.SAMN02927928_0385"/>
<evidence type="ECO:0000256" key="1">
    <source>
        <dbReference type="SAM" id="MobiDB-lite"/>
    </source>
</evidence>